<accession>V4LWJ9</accession>
<dbReference type="AlphaFoldDB" id="V4LWJ9"/>
<dbReference type="STRING" id="72664.V4LWJ9"/>
<comment type="subcellular location">
    <subcellularLocation>
        <location evidence="1">Nucleus</location>
    </subcellularLocation>
</comment>
<dbReference type="InterPro" id="IPR033485">
    <property type="entry name" value="EMSY-LIKE_plant"/>
</dbReference>
<feature type="domain" description="ENT" evidence="3">
    <location>
        <begin position="32"/>
        <end position="118"/>
    </location>
</feature>
<protein>
    <recommendedName>
        <fullName evidence="3">ENT domain-containing protein</fullName>
    </recommendedName>
</protein>
<keyword evidence="5" id="KW-1185">Reference proteome</keyword>
<name>V4LWJ9_EUTSA</name>
<dbReference type="PROSITE" id="PS51138">
    <property type="entry name" value="ENT"/>
    <property type="match status" value="1"/>
</dbReference>
<dbReference type="GO" id="GO:0005634">
    <property type="term" value="C:nucleus"/>
    <property type="evidence" value="ECO:0007669"/>
    <property type="project" value="UniProtKB-SubCell"/>
</dbReference>
<reference evidence="4 5" key="1">
    <citation type="journal article" date="2013" name="Front. Plant Sci.">
        <title>The Reference Genome of the Halophytic Plant Eutrema salsugineum.</title>
        <authorList>
            <person name="Yang R."/>
            <person name="Jarvis D.E."/>
            <person name="Chen H."/>
            <person name="Beilstein M.A."/>
            <person name="Grimwood J."/>
            <person name="Jenkins J."/>
            <person name="Shu S."/>
            <person name="Prochnik S."/>
            <person name="Xin M."/>
            <person name="Ma C."/>
            <person name="Schmutz J."/>
            <person name="Wing R.A."/>
            <person name="Mitchell-Olds T."/>
            <person name="Schumaker K.S."/>
            <person name="Wang X."/>
        </authorList>
    </citation>
    <scope>NUCLEOTIDE SEQUENCE [LARGE SCALE GENOMIC DNA]</scope>
</reference>
<dbReference type="Gramene" id="ESQ44273">
    <property type="protein sequence ID" value="ESQ44273"/>
    <property type="gene ID" value="EUTSA_v10006402mg"/>
</dbReference>
<gene>
    <name evidence="4" type="ORF">EUTSA_v10006402mg</name>
</gene>
<sequence>SVAEESTGLTGSKAETMSSNSNSDDFFFHMSKKNNLYELQRQAYYDVLYAFAAESSAISSPGITIIKELKKEWNITYKIHNFFQEEIKADPLVQKLRRISLASDDKEKQKVAAAEEQKTTAVQGTKLKPRLILKNDDLLQLLEKLNVAPTKMPKEKAKPSSFPDDSTILSWGQVSPASLVNRWINIRMPGESDYTSFLIEEYNPKTEMHYLVTAPSKNDLVDLDPCNWIDIRHFPAEDVVWDEEHPGFPSRKGFLKPGETILHATSTAREKKQLKEVSCKTAPAKFLKMLNTSLTHFCSINPLIGWKNCQWDSYYYEKA</sequence>
<evidence type="ECO:0000256" key="1">
    <source>
        <dbReference type="ARBA" id="ARBA00004123"/>
    </source>
</evidence>
<dbReference type="KEGG" id="eus:EUTSA_v10006402mg"/>
<evidence type="ECO:0000313" key="5">
    <source>
        <dbReference type="Proteomes" id="UP000030689"/>
    </source>
</evidence>
<dbReference type="OMA" id="SWGQVSP"/>
<evidence type="ECO:0000259" key="3">
    <source>
        <dbReference type="PROSITE" id="PS51138"/>
    </source>
</evidence>
<dbReference type="InterPro" id="IPR005491">
    <property type="entry name" value="ENT_dom"/>
</dbReference>
<dbReference type="PANTHER" id="PTHR33432">
    <property type="entry name" value="PROTEIN EMSY-LIKE 4"/>
    <property type="match status" value="1"/>
</dbReference>
<dbReference type="SMART" id="SM01191">
    <property type="entry name" value="ENT"/>
    <property type="match status" value="1"/>
</dbReference>
<evidence type="ECO:0000313" key="4">
    <source>
        <dbReference type="EMBL" id="ESQ44273.1"/>
    </source>
</evidence>
<dbReference type="Pfam" id="PF03735">
    <property type="entry name" value="ENT"/>
    <property type="match status" value="1"/>
</dbReference>
<dbReference type="EMBL" id="KI517455">
    <property type="protein sequence ID" value="ESQ44273.1"/>
    <property type="molecule type" value="Genomic_DNA"/>
</dbReference>
<keyword evidence="2" id="KW-0539">Nucleus</keyword>
<dbReference type="Gene3D" id="1.10.1240.40">
    <property type="entry name" value="ENT domain"/>
    <property type="match status" value="1"/>
</dbReference>
<dbReference type="SUPFAM" id="SSF158639">
    <property type="entry name" value="ENT-like"/>
    <property type="match status" value="1"/>
</dbReference>
<proteinExistence type="predicted"/>
<dbReference type="InterPro" id="IPR036142">
    <property type="entry name" value="ENT_dom-like_sf"/>
</dbReference>
<feature type="non-terminal residue" evidence="4">
    <location>
        <position position="1"/>
    </location>
</feature>
<dbReference type="Proteomes" id="UP000030689">
    <property type="component" value="Unassembled WGS sequence"/>
</dbReference>
<organism evidence="4 5">
    <name type="scientific">Eutrema salsugineum</name>
    <name type="common">Saltwater cress</name>
    <name type="synonym">Sisymbrium salsugineum</name>
    <dbReference type="NCBI Taxonomy" id="72664"/>
    <lineage>
        <taxon>Eukaryota</taxon>
        <taxon>Viridiplantae</taxon>
        <taxon>Streptophyta</taxon>
        <taxon>Embryophyta</taxon>
        <taxon>Tracheophyta</taxon>
        <taxon>Spermatophyta</taxon>
        <taxon>Magnoliopsida</taxon>
        <taxon>eudicotyledons</taxon>
        <taxon>Gunneridae</taxon>
        <taxon>Pentapetalae</taxon>
        <taxon>rosids</taxon>
        <taxon>malvids</taxon>
        <taxon>Brassicales</taxon>
        <taxon>Brassicaceae</taxon>
        <taxon>Eutremeae</taxon>
        <taxon>Eutrema</taxon>
    </lineage>
</organism>
<dbReference type="GO" id="GO:0050832">
    <property type="term" value="P:defense response to fungus"/>
    <property type="evidence" value="ECO:0007669"/>
    <property type="project" value="InterPro"/>
</dbReference>
<evidence type="ECO:0000256" key="2">
    <source>
        <dbReference type="ARBA" id="ARBA00023242"/>
    </source>
</evidence>
<dbReference type="PANTHER" id="PTHR33432:SF15">
    <property type="entry name" value="EMSY N TERMINUS (ENT)_ PLANT TUDOR-LIKE DOMAINS-CONTAINING PROTEIN"/>
    <property type="match status" value="1"/>
</dbReference>
<dbReference type="eggNOG" id="KOG4675">
    <property type="taxonomic scope" value="Eukaryota"/>
</dbReference>